<keyword evidence="2" id="KW-1185">Reference proteome</keyword>
<name>A0ABW2QEW3_9BURK</name>
<protein>
    <submittedName>
        <fullName evidence="1">YidB family protein</fullName>
    </submittedName>
</protein>
<dbReference type="InterPro" id="IPR027405">
    <property type="entry name" value="YidB-like"/>
</dbReference>
<evidence type="ECO:0000313" key="1">
    <source>
        <dbReference type="EMBL" id="MFC7407427.1"/>
    </source>
</evidence>
<dbReference type="EMBL" id="JBHTCA010000001">
    <property type="protein sequence ID" value="MFC7407427.1"/>
    <property type="molecule type" value="Genomic_DNA"/>
</dbReference>
<organism evidence="1 2">
    <name type="scientific">Hydrogenophaga atypica</name>
    <dbReference type="NCBI Taxonomy" id="249409"/>
    <lineage>
        <taxon>Bacteria</taxon>
        <taxon>Pseudomonadati</taxon>
        <taxon>Pseudomonadota</taxon>
        <taxon>Betaproteobacteria</taxon>
        <taxon>Burkholderiales</taxon>
        <taxon>Comamonadaceae</taxon>
        <taxon>Hydrogenophaga</taxon>
    </lineage>
</organism>
<dbReference type="SUPFAM" id="SSF140804">
    <property type="entry name" value="YidB-like"/>
    <property type="match status" value="1"/>
</dbReference>
<evidence type="ECO:0000313" key="2">
    <source>
        <dbReference type="Proteomes" id="UP001596501"/>
    </source>
</evidence>
<sequence>MDLLKSVLGGLAAAAQGNAAQTPAAGAGLDMGQLAALAPVLMELLSGKGGGAGGLGGLVAQLNQAGLGDIVQSWIGRGQNMPVSGNQLESALGSDVLGQLGGQLGMNGGQLGDLLAQALPGLIDRMTPDGQLPQGGAGQGPDLGALLGQLLR</sequence>
<comment type="caution">
    <text evidence="1">The sequence shown here is derived from an EMBL/GenBank/DDBJ whole genome shotgun (WGS) entry which is preliminary data.</text>
</comment>
<dbReference type="InterPro" id="IPR045372">
    <property type="entry name" value="YidB"/>
</dbReference>
<proteinExistence type="predicted"/>
<dbReference type="Pfam" id="PF20159">
    <property type="entry name" value="YidB"/>
    <property type="match status" value="1"/>
</dbReference>
<dbReference type="RefSeq" id="WP_382219051.1">
    <property type="nucleotide sequence ID" value="NZ_JBHTCA010000001.1"/>
</dbReference>
<dbReference type="Gene3D" id="1.10.10.690">
    <property type="entry name" value="YidB-like"/>
    <property type="match status" value="1"/>
</dbReference>
<gene>
    <name evidence="1" type="ORF">ACFQPB_00990</name>
</gene>
<dbReference type="Proteomes" id="UP001596501">
    <property type="component" value="Unassembled WGS sequence"/>
</dbReference>
<reference evidence="2" key="1">
    <citation type="journal article" date="2019" name="Int. J. Syst. Evol. Microbiol.">
        <title>The Global Catalogue of Microorganisms (GCM) 10K type strain sequencing project: providing services to taxonomists for standard genome sequencing and annotation.</title>
        <authorList>
            <consortium name="The Broad Institute Genomics Platform"/>
            <consortium name="The Broad Institute Genome Sequencing Center for Infectious Disease"/>
            <person name="Wu L."/>
            <person name="Ma J."/>
        </authorList>
    </citation>
    <scope>NUCLEOTIDE SEQUENCE [LARGE SCALE GENOMIC DNA]</scope>
    <source>
        <strain evidence="2">CGMCC 1.12371</strain>
    </source>
</reference>
<accession>A0ABW2QEW3</accession>